<reference evidence="2 3" key="1">
    <citation type="journal article" date="2018" name="Nat. Ecol. Evol.">
        <title>Shark genomes provide insights into elasmobranch evolution and the origin of vertebrates.</title>
        <authorList>
            <person name="Hara Y"/>
            <person name="Yamaguchi K"/>
            <person name="Onimaru K"/>
            <person name="Kadota M"/>
            <person name="Koyanagi M"/>
            <person name="Keeley SD"/>
            <person name="Tatsumi K"/>
            <person name="Tanaka K"/>
            <person name="Motone F"/>
            <person name="Kageyama Y"/>
            <person name="Nozu R"/>
            <person name="Adachi N"/>
            <person name="Nishimura O"/>
            <person name="Nakagawa R"/>
            <person name="Tanegashima C"/>
            <person name="Kiyatake I"/>
            <person name="Matsumoto R"/>
            <person name="Murakumo K"/>
            <person name="Nishida K"/>
            <person name="Terakita A"/>
            <person name="Kuratani S"/>
            <person name="Sato K"/>
            <person name="Hyodo S Kuraku.S."/>
        </authorList>
    </citation>
    <scope>NUCLEOTIDE SEQUENCE [LARGE SCALE GENOMIC DNA]</scope>
</reference>
<name>A0A401QID3_SCYTO</name>
<accession>A0A401QID3</accession>
<comment type="caution">
    <text evidence="2">The sequence shown here is derived from an EMBL/GenBank/DDBJ whole genome shotgun (WGS) entry which is preliminary data.</text>
</comment>
<dbReference type="AlphaFoldDB" id="A0A401QID3"/>
<keyword evidence="3" id="KW-1185">Reference proteome</keyword>
<dbReference type="STRING" id="75743.A0A401QID3"/>
<protein>
    <submittedName>
        <fullName evidence="2">Uncharacterized protein</fullName>
    </submittedName>
</protein>
<evidence type="ECO:0000313" key="3">
    <source>
        <dbReference type="Proteomes" id="UP000288216"/>
    </source>
</evidence>
<feature type="region of interest" description="Disordered" evidence="1">
    <location>
        <begin position="52"/>
        <end position="71"/>
    </location>
</feature>
<dbReference type="EMBL" id="BFAA01119250">
    <property type="protein sequence ID" value="GCB85097.1"/>
    <property type="molecule type" value="Genomic_DNA"/>
</dbReference>
<dbReference type="Proteomes" id="UP000288216">
    <property type="component" value="Unassembled WGS sequence"/>
</dbReference>
<feature type="non-terminal residue" evidence="2">
    <location>
        <position position="71"/>
    </location>
</feature>
<evidence type="ECO:0000313" key="2">
    <source>
        <dbReference type="EMBL" id="GCB85097.1"/>
    </source>
</evidence>
<sequence>MLRNVPVNLQFNKNDYMLCHVTEEVRAAVESRLKESAEYQRQLEKRILEAENEKQALTDEKRKTIENLEQQ</sequence>
<proteinExistence type="predicted"/>
<gene>
    <name evidence="2" type="ORF">scyTo_0025712</name>
</gene>
<organism evidence="2 3">
    <name type="scientific">Scyliorhinus torazame</name>
    <name type="common">Cloudy catshark</name>
    <name type="synonym">Catulus torazame</name>
    <dbReference type="NCBI Taxonomy" id="75743"/>
    <lineage>
        <taxon>Eukaryota</taxon>
        <taxon>Metazoa</taxon>
        <taxon>Chordata</taxon>
        <taxon>Craniata</taxon>
        <taxon>Vertebrata</taxon>
        <taxon>Chondrichthyes</taxon>
        <taxon>Elasmobranchii</taxon>
        <taxon>Galeomorphii</taxon>
        <taxon>Galeoidea</taxon>
        <taxon>Carcharhiniformes</taxon>
        <taxon>Scyliorhinidae</taxon>
        <taxon>Scyliorhinus</taxon>
    </lineage>
</organism>
<evidence type="ECO:0000256" key="1">
    <source>
        <dbReference type="SAM" id="MobiDB-lite"/>
    </source>
</evidence>